<reference evidence="2 3" key="1">
    <citation type="journal article" date="2015" name="Genome Biol. Evol.">
        <title>Characterization of Three Mycobacterium spp. with Potential Use in Bioremediation by Genome Sequencing and Comparative Genomics.</title>
        <authorList>
            <person name="Das S."/>
            <person name="Pettersson B.M."/>
            <person name="Behra P.R."/>
            <person name="Ramesh M."/>
            <person name="Dasgupta S."/>
            <person name="Bhattacharya A."/>
            <person name="Kirsebom L.A."/>
        </authorList>
    </citation>
    <scope>NUCLEOTIDE SEQUENCE [LARGE SCALE GENOMIC DNA]</scope>
    <source>
        <strain evidence="2 3">DSM 44075</strain>
    </source>
</reference>
<feature type="transmembrane region" description="Helical" evidence="1">
    <location>
        <begin position="38"/>
        <end position="64"/>
    </location>
</feature>
<protein>
    <submittedName>
        <fullName evidence="2">Uncharacterized protein</fullName>
    </submittedName>
</protein>
<dbReference type="RefSeq" id="WP_053079454.1">
    <property type="nucleotide sequence ID" value="NZ_JYNU01000057.1"/>
</dbReference>
<dbReference type="AlphaFoldDB" id="A0A0J6Y8A9"/>
<dbReference type="PATRIC" id="fig|1807.14.peg.4677"/>
<dbReference type="Proteomes" id="UP000036313">
    <property type="component" value="Unassembled WGS sequence"/>
</dbReference>
<name>A0A0J6Y8A9_9MYCO</name>
<comment type="caution">
    <text evidence="2">The sequence shown here is derived from an EMBL/GenBank/DDBJ whole genome shotgun (WGS) entry which is preliminary data.</text>
</comment>
<keyword evidence="1" id="KW-0472">Membrane</keyword>
<proteinExistence type="predicted"/>
<keyword evidence="1" id="KW-1133">Transmembrane helix</keyword>
<organism evidence="2 3">
    <name type="scientific">Mycolicibacterium obuense</name>
    <dbReference type="NCBI Taxonomy" id="1807"/>
    <lineage>
        <taxon>Bacteria</taxon>
        <taxon>Bacillati</taxon>
        <taxon>Actinomycetota</taxon>
        <taxon>Actinomycetes</taxon>
        <taxon>Mycobacteriales</taxon>
        <taxon>Mycobacteriaceae</taxon>
        <taxon>Mycolicibacterium</taxon>
    </lineage>
</organism>
<dbReference type="EMBL" id="JYNU01000057">
    <property type="protein sequence ID" value="KMO69221.1"/>
    <property type="molecule type" value="Genomic_DNA"/>
</dbReference>
<evidence type="ECO:0000256" key="1">
    <source>
        <dbReference type="SAM" id="Phobius"/>
    </source>
</evidence>
<gene>
    <name evidence="2" type="ORF">MOBUDSM44075_04646</name>
</gene>
<accession>A0A0J6Y8A9</accession>
<evidence type="ECO:0000313" key="3">
    <source>
        <dbReference type="Proteomes" id="UP000036313"/>
    </source>
</evidence>
<keyword evidence="1" id="KW-0812">Transmembrane</keyword>
<sequence length="95" mass="9929">MIITGCLVLLLATVFGLVGVLSDFSLVGSHVTGSTGAVFLYGVVIGAAAASGAAVLFAGVCRAVSRSRDARRQQARARRETAFINRAHARVVNRR</sequence>
<evidence type="ECO:0000313" key="2">
    <source>
        <dbReference type="EMBL" id="KMO69221.1"/>
    </source>
</evidence>